<keyword evidence="2" id="KW-0614">Plasmid</keyword>
<geneLocation type="plasmid" evidence="3">
    <name>Tros</name>
</geneLocation>
<organism evidence="2 3">
    <name type="scientific">Thermomicrobium roseum (strain ATCC 27502 / DSM 5159 / P-2)</name>
    <dbReference type="NCBI Taxonomy" id="309801"/>
    <lineage>
        <taxon>Bacteria</taxon>
        <taxon>Pseudomonadati</taxon>
        <taxon>Thermomicrobiota</taxon>
        <taxon>Thermomicrobia</taxon>
        <taxon>Thermomicrobiales</taxon>
        <taxon>Thermomicrobiaceae</taxon>
        <taxon>Thermomicrobium</taxon>
    </lineage>
</organism>
<dbReference type="EMBL" id="CP001276">
    <property type="protein sequence ID" value="ACM06487.1"/>
    <property type="molecule type" value="Genomic_DNA"/>
</dbReference>
<evidence type="ECO:0000256" key="1">
    <source>
        <dbReference type="SAM" id="MobiDB-lite"/>
    </source>
</evidence>
<keyword evidence="3" id="KW-1185">Reference proteome</keyword>
<dbReference type="KEGG" id="tro:trd_A0731"/>
<evidence type="ECO:0000313" key="2">
    <source>
        <dbReference type="EMBL" id="ACM06487.1"/>
    </source>
</evidence>
<dbReference type="Proteomes" id="UP000000447">
    <property type="component" value="Plasmid unnamed"/>
</dbReference>
<dbReference type="HOGENOM" id="CLU_3174260_0_0_0"/>
<protein>
    <submittedName>
        <fullName evidence="2">Uncharacterized protein</fullName>
    </submittedName>
</protein>
<feature type="region of interest" description="Disordered" evidence="1">
    <location>
        <begin position="1"/>
        <end position="47"/>
    </location>
</feature>
<proteinExistence type="predicted"/>
<gene>
    <name evidence="2" type="ordered locus">trd_A0731</name>
</gene>
<dbReference type="AlphaFoldDB" id="B9L4L7"/>
<name>B9L4L7_THERP</name>
<evidence type="ECO:0000313" key="3">
    <source>
        <dbReference type="Proteomes" id="UP000000447"/>
    </source>
</evidence>
<accession>B9L4L7</accession>
<reference evidence="2 3" key="1">
    <citation type="journal article" date="2009" name="PLoS ONE">
        <title>Complete genome sequence of the aerobic CO-oxidizing thermophile Thermomicrobium roseum.</title>
        <authorList>
            <person name="Wu D."/>
            <person name="Raymond J."/>
            <person name="Wu M."/>
            <person name="Chatterji S."/>
            <person name="Ren Q."/>
            <person name="Graham J.E."/>
            <person name="Bryant D.A."/>
            <person name="Robb F."/>
            <person name="Colman A."/>
            <person name="Tallon L.J."/>
            <person name="Badger J.H."/>
            <person name="Madupu R."/>
            <person name="Ward N.L."/>
            <person name="Eisen J.A."/>
        </authorList>
    </citation>
    <scope>NUCLEOTIDE SEQUENCE [LARGE SCALE GENOMIC DNA]</scope>
    <source>
        <strain evidence="3">ATCC 27502 / DSM 5159 / P-2</strain>
        <plasmid evidence="2">unnamed</plasmid>
    </source>
</reference>
<sequence length="47" mass="5013">MRPLGRGNSPEEFGDDESTQPTTGCSETDDPPRSFPATRATAESVQS</sequence>